<evidence type="ECO:0000313" key="7">
    <source>
        <dbReference type="Proteomes" id="UP000032000"/>
    </source>
</evidence>
<reference evidence="6" key="1">
    <citation type="submission" date="2015-06" db="EMBL/GenBank/DDBJ databases">
        <title>Genomic characterization of STP4-a, a novel T4 virulent phage infecting Salmonella.</title>
        <authorList>
            <person name="Li M."/>
            <person name="Wang J."/>
            <person name="Lin H."/>
            <person name="Han F."/>
        </authorList>
    </citation>
    <scope>NUCLEOTIDE SEQUENCE [LARGE SCALE GENOMIC DNA]</scope>
</reference>
<dbReference type="SUPFAM" id="SSF53597">
    <property type="entry name" value="Dihydrofolate reductase-like"/>
    <property type="match status" value="1"/>
</dbReference>
<evidence type="ECO:0000256" key="4">
    <source>
        <dbReference type="RuleBase" id="RU004474"/>
    </source>
</evidence>
<dbReference type="PROSITE" id="PS51330">
    <property type="entry name" value="DHFR_2"/>
    <property type="match status" value="1"/>
</dbReference>
<dbReference type="GO" id="GO:0046654">
    <property type="term" value="P:tetrahydrofolate biosynthetic process"/>
    <property type="evidence" value="ECO:0007669"/>
    <property type="project" value="InterPro"/>
</dbReference>
<dbReference type="PROSITE" id="PS00075">
    <property type="entry name" value="DHFR_1"/>
    <property type="match status" value="1"/>
</dbReference>
<feature type="domain" description="DHFR" evidence="5">
    <location>
        <begin position="1"/>
        <end position="197"/>
    </location>
</feature>
<dbReference type="Pfam" id="PF00186">
    <property type="entry name" value="DHFR_1"/>
    <property type="match status" value="1"/>
</dbReference>
<keyword evidence="2" id="KW-0521">NADP</keyword>
<keyword evidence="3" id="KW-0560">Oxidoreductase</keyword>
<proteinExistence type="inferred from homology"/>
<dbReference type="Proteomes" id="UP000032000">
    <property type="component" value="Segment"/>
</dbReference>
<dbReference type="InterPro" id="IPR024072">
    <property type="entry name" value="DHFR-like_dom_sf"/>
</dbReference>
<dbReference type="KEGG" id="vg:23680984"/>
<name>A0A0B4L9B6_9CAUD</name>
<sequence>MIQLIFAYCPTKTVDNKNEFAFGLNTGLPWGHIKQDMQNFASRTKDTVLIMGAKTFMSLRGKLHGRSHIVVQDFSRPYAKTKSGQTAELYINETQFQQFLEGNKVQVSGHDFGYNCFIQRDDANYSVIGGAHIIEHSRIYADKIICTTIRKKHRVNSDIKLSADFIWNISEDMELVETHWYNIDELTNISEDVYVKI</sequence>
<accession>A0A0B4L9B6</accession>
<comment type="similarity">
    <text evidence="4">Belongs to the dihydrofolate reductase family.</text>
</comment>
<protein>
    <recommendedName>
        <fullName evidence="1">dihydrofolate reductase</fullName>
        <ecNumber evidence="1">1.5.1.3</ecNumber>
    </recommendedName>
</protein>
<dbReference type="InterPro" id="IPR001796">
    <property type="entry name" value="DHFR_dom"/>
</dbReference>
<evidence type="ECO:0000256" key="3">
    <source>
        <dbReference type="ARBA" id="ARBA00023002"/>
    </source>
</evidence>
<dbReference type="InterPro" id="IPR017925">
    <property type="entry name" value="DHFR_CS"/>
</dbReference>
<dbReference type="RefSeq" id="YP_009126174.1">
    <property type="nucleotide sequence ID" value="NC_026607.2"/>
</dbReference>
<dbReference type="EMBL" id="KJ000058">
    <property type="protein sequence ID" value="AHJ86821.1"/>
    <property type="molecule type" value="Genomic_DNA"/>
</dbReference>
<gene>
    <name evidence="6" type="ORF">STP4a_224</name>
</gene>
<evidence type="ECO:0000256" key="1">
    <source>
        <dbReference type="ARBA" id="ARBA00012856"/>
    </source>
</evidence>
<organism evidence="6 7">
    <name type="scientific">Salmonella phage STP4-a</name>
    <dbReference type="NCBI Taxonomy" id="1445860"/>
    <lineage>
        <taxon>Viruses</taxon>
        <taxon>Duplodnaviria</taxon>
        <taxon>Heunggongvirae</taxon>
        <taxon>Uroviricota</taxon>
        <taxon>Caudoviricetes</taxon>
        <taxon>Pantevenvirales</taxon>
        <taxon>Straboviridae</taxon>
        <taxon>Tevenvirinae</taxon>
        <taxon>Gelderlandvirus</taxon>
        <taxon>Gelderlandvirus stp4a</taxon>
    </lineage>
</organism>
<evidence type="ECO:0000259" key="5">
    <source>
        <dbReference type="PROSITE" id="PS51330"/>
    </source>
</evidence>
<evidence type="ECO:0000313" key="6">
    <source>
        <dbReference type="EMBL" id="AHJ86821.1"/>
    </source>
</evidence>
<dbReference type="Gene3D" id="3.40.430.10">
    <property type="entry name" value="Dihydrofolate Reductase, subunit A"/>
    <property type="match status" value="1"/>
</dbReference>
<dbReference type="EC" id="1.5.1.3" evidence="1"/>
<evidence type="ECO:0000256" key="2">
    <source>
        <dbReference type="ARBA" id="ARBA00022857"/>
    </source>
</evidence>
<keyword evidence="7" id="KW-1185">Reference proteome</keyword>
<dbReference type="GeneID" id="23680984"/>
<dbReference type="GO" id="GO:0004146">
    <property type="term" value="F:dihydrofolate reductase activity"/>
    <property type="evidence" value="ECO:0007669"/>
    <property type="project" value="UniProtKB-EC"/>
</dbReference>